<dbReference type="RefSeq" id="WP_210033898.1">
    <property type="nucleotide sequence ID" value="NZ_JAGINU010000001.1"/>
</dbReference>
<sequence length="186" mass="18814">MEGHHGPGAECPDGAGPPPVETTTSAPRPSSRPHPEVIPLAGSAPAQPSRGDDARVQDAPVDLGVSFSHPHAGLTVLTVRGEVDALTAPRLAVALDELLDGHGDRAVAVDLEGVTFLASSGLGVLIDAARHAARDERRLFVVATGRAVLRPLEVTGSAQLFTVVPDRSGIPGPGAAPACTSSAGET</sequence>
<evidence type="ECO:0000256" key="3">
    <source>
        <dbReference type="SAM" id="MobiDB-lite"/>
    </source>
</evidence>
<dbReference type="EMBL" id="JAGINU010000001">
    <property type="protein sequence ID" value="MBP2370545.1"/>
    <property type="molecule type" value="Genomic_DNA"/>
</dbReference>
<evidence type="ECO:0000256" key="2">
    <source>
        <dbReference type="RuleBase" id="RU003749"/>
    </source>
</evidence>
<dbReference type="Pfam" id="PF01740">
    <property type="entry name" value="STAS"/>
    <property type="match status" value="1"/>
</dbReference>
<name>A0ABS4W2W0_9PSEU</name>
<reference evidence="5 6" key="1">
    <citation type="submission" date="2021-03" db="EMBL/GenBank/DDBJ databases">
        <title>Sequencing the genomes of 1000 actinobacteria strains.</title>
        <authorList>
            <person name="Klenk H.-P."/>
        </authorList>
    </citation>
    <scope>NUCLEOTIDE SEQUENCE [LARGE SCALE GENOMIC DNA]</scope>
    <source>
        <strain evidence="5 6">DSM 45256</strain>
    </source>
</reference>
<dbReference type="CDD" id="cd07043">
    <property type="entry name" value="STAS_anti-anti-sigma_factors"/>
    <property type="match status" value="1"/>
</dbReference>
<accession>A0ABS4W2W0</accession>
<evidence type="ECO:0000256" key="1">
    <source>
        <dbReference type="ARBA" id="ARBA00009013"/>
    </source>
</evidence>
<dbReference type="InterPro" id="IPR002645">
    <property type="entry name" value="STAS_dom"/>
</dbReference>
<organism evidence="5 6">
    <name type="scientific">Pseudonocardia parietis</name>
    <dbReference type="NCBI Taxonomy" id="570936"/>
    <lineage>
        <taxon>Bacteria</taxon>
        <taxon>Bacillati</taxon>
        <taxon>Actinomycetota</taxon>
        <taxon>Actinomycetes</taxon>
        <taxon>Pseudonocardiales</taxon>
        <taxon>Pseudonocardiaceae</taxon>
        <taxon>Pseudonocardia</taxon>
    </lineage>
</organism>
<evidence type="ECO:0000313" key="5">
    <source>
        <dbReference type="EMBL" id="MBP2370545.1"/>
    </source>
</evidence>
<dbReference type="PANTHER" id="PTHR33495">
    <property type="entry name" value="ANTI-SIGMA FACTOR ANTAGONIST TM_1081-RELATED-RELATED"/>
    <property type="match status" value="1"/>
</dbReference>
<dbReference type="Gene3D" id="3.30.750.24">
    <property type="entry name" value="STAS domain"/>
    <property type="match status" value="1"/>
</dbReference>
<dbReference type="PROSITE" id="PS50801">
    <property type="entry name" value="STAS"/>
    <property type="match status" value="1"/>
</dbReference>
<dbReference type="InterPro" id="IPR003658">
    <property type="entry name" value="Anti-sigma_ant"/>
</dbReference>
<evidence type="ECO:0000313" key="6">
    <source>
        <dbReference type="Proteomes" id="UP001519295"/>
    </source>
</evidence>
<gene>
    <name evidence="5" type="ORF">JOF36_006241</name>
</gene>
<keyword evidence="6" id="KW-1185">Reference proteome</keyword>
<dbReference type="PANTHER" id="PTHR33495:SF2">
    <property type="entry name" value="ANTI-SIGMA FACTOR ANTAGONIST TM_1081-RELATED"/>
    <property type="match status" value="1"/>
</dbReference>
<comment type="caution">
    <text evidence="5">The sequence shown here is derived from an EMBL/GenBank/DDBJ whole genome shotgun (WGS) entry which is preliminary data.</text>
</comment>
<evidence type="ECO:0000259" key="4">
    <source>
        <dbReference type="PROSITE" id="PS50801"/>
    </source>
</evidence>
<feature type="domain" description="STAS" evidence="4">
    <location>
        <begin position="73"/>
        <end position="156"/>
    </location>
</feature>
<protein>
    <recommendedName>
        <fullName evidence="2">Anti-sigma factor antagonist</fullName>
    </recommendedName>
</protein>
<dbReference type="SUPFAM" id="SSF52091">
    <property type="entry name" value="SpoIIaa-like"/>
    <property type="match status" value="1"/>
</dbReference>
<feature type="region of interest" description="Disordered" evidence="3">
    <location>
        <begin position="1"/>
        <end position="56"/>
    </location>
</feature>
<proteinExistence type="inferred from homology"/>
<comment type="similarity">
    <text evidence="1 2">Belongs to the anti-sigma-factor antagonist family.</text>
</comment>
<dbReference type="Proteomes" id="UP001519295">
    <property type="component" value="Unassembled WGS sequence"/>
</dbReference>
<dbReference type="InterPro" id="IPR036513">
    <property type="entry name" value="STAS_dom_sf"/>
</dbReference>
<dbReference type="NCBIfam" id="TIGR00377">
    <property type="entry name" value="ant_ant_sig"/>
    <property type="match status" value="1"/>
</dbReference>